<proteinExistence type="predicted"/>
<name>A0AA86N5B0_9EUKA</name>
<organism evidence="1">
    <name type="scientific">Hexamita inflata</name>
    <dbReference type="NCBI Taxonomy" id="28002"/>
    <lineage>
        <taxon>Eukaryota</taxon>
        <taxon>Metamonada</taxon>
        <taxon>Diplomonadida</taxon>
        <taxon>Hexamitidae</taxon>
        <taxon>Hexamitinae</taxon>
        <taxon>Hexamita</taxon>
    </lineage>
</organism>
<reference evidence="2 3" key="2">
    <citation type="submission" date="2024-07" db="EMBL/GenBank/DDBJ databases">
        <authorList>
            <person name="Akdeniz Z."/>
        </authorList>
    </citation>
    <scope>NUCLEOTIDE SEQUENCE [LARGE SCALE GENOMIC DNA]</scope>
</reference>
<gene>
    <name evidence="1" type="ORF">HINF_LOCUS666</name>
    <name evidence="2" type="ORF">HINF_LOCUS77070</name>
</gene>
<dbReference type="EMBL" id="CAXDID020000740">
    <property type="protein sequence ID" value="CAL6112503.1"/>
    <property type="molecule type" value="Genomic_DNA"/>
</dbReference>
<keyword evidence="3" id="KW-1185">Reference proteome</keyword>
<dbReference type="AlphaFoldDB" id="A0AA86N5B0"/>
<sequence length="111" mass="13072">MNQKYRLNVPKILESIMNSPKIHESTSSLLFFSKYQESAAHEVSNSFDHQLDSEFQSLYKLKQSKIIIQNSIQQLRHELKFITKLEQFCVKTEQNVAILKQNQNVLVQLFE</sequence>
<dbReference type="EMBL" id="CATOUU010000013">
    <property type="protein sequence ID" value="CAI9913021.1"/>
    <property type="molecule type" value="Genomic_DNA"/>
</dbReference>
<comment type="caution">
    <text evidence="1">The sequence shown here is derived from an EMBL/GenBank/DDBJ whole genome shotgun (WGS) entry which is preliminary data.</text>
</comment>
<evidence type="ECO:0000313" key="2">
    <source>
        <dbReference type="EMBL" id="CAL6112503.1"/>
    </source>
</evidence>
<evidence type="ECO:0000313" key="1">
    <source>
        <dbReference type="EMBL" id="CAI9913021.1"/>
    </source>
</evidence>
<accession>A0AA86N5B0</accession>
<evidence type="ECO:0000313" key="3">
    <source>
        <dbReference type="Proteomes" id="UP001642409"/>
    </source>
</evidence>
<dbReference type="Proteomes" id="UP001642409">
    <property type="component" value="Unassembled WGS sequence"/>
</dbReference>
<protein>
    <submittedName>
        <fullName evidence="2">Hypothetical_protein</fullName>
    </submittedName>
</protein>
<reference evidence="1" key="1">
    <citation type="submission" date="2023-06" db="EMBL/GenBank/DDBJ databases">
        <authorList>
            <person name="Kurt Z."/>
        </authorList>
    </citation>
    <scope>NUCLEOTIDE SEQUENCE</scope>
</reference>